<evidence type="ECO:0000256" key="1">
    <source>
        <dbReference type="ARBA" id="ARBA00008791"/>
    </source>
</evidence>
<dbReference type="RefSeq" id="WP_092701867.1">
    <property type="nucleotide sequence ID" value="NZ_FNFC01000007.1"/>
</dbReference>
<evidence type="ECO:0000313" key="4">
    <source>
        <dbReference type="Proteomes" id="UP000198856"/>
    </source>
</evidence>
<dbReference type="PRINTS" id="PR01438">
    <property type="entry name" value="UNVRSLSTRESS"/>
</dbReference>
<reference evidence="3 4" key="1">
    <citation type="submission" date="2016-10" db="EMBL/GenBank/DDBJ databases">
        <authorList>
            <person name="de Groot N.N."/>
        </authorList>
    </citation>
    <scope>NUCLEOTIDE SEQUENCE [LARGE SCALE GENOMIC DNA]</scope>
    <source>
        <strain evidence="3 4">IBRC-M10015</strain>
    </source>
</reference>
<dbReference type="STRING" id="890420.SAMN05216226_10722"/>
<dbReference type="Proteomes" id="UP000198856">
    <property type="component" value="Unassembled WGS sequence"/>
</dbReference>
<proteinExistence type="inferred from homology"/>
<dbReference type="Gene3D" id="3.40.50.620">
    <property type="entry name" value="HUPs"/>
    <property type="match status" value="1"/>
</dbReference>
<sequence length="142" mass="15523">MTERVLLPLDGNDHGRRAYEHAAQLFPEATFVLLHVINPSDASVPVDGAMSSFPEGWYDQQQDRAEQVFEGIEERAAADDIETTQVVELGKPTRKILDTAEAENVDHIVMSTHGRQGVSRLLLGSTAETVVRCSSVPVTIAP</sequence>
<dbReference type="InterPro" id="IPR006016">
    <property type="entry name" value="UspA"/>
</dbReference>
<dbReference type="CDD" id="cd00293">
    <property type="entry name" value="USP-like"/>
    <property type="match status" value="1"/>
</dbReference>
<dbReference type="InterPro" id="IPR006015">
    <property type="entry name" value="Universal_stress_UspA"/>
</dbReference>
<dbReference type="OrthoDB" id="105697at2157"/>
<dbReference type="InterPro" id="IPR014729">
    <property type="entry name" value="Rossmann-like_a/b/a_fold"/>
</dbReference>
<keyword evidence="4" id="KW-1185">Reference proteome</keyword>
<feature type="domain" description="UspA" evidence="2">
    <location>
        <begin position="1"/>
        <end position="141"/>
    </location>
</feature>
<evidence type="ECO:0000313" key="3">
    <source>
        <dbReference type="EMBL" id="SDJ67056.1"/>
    </source>
</evidence>
<evidence type="ECO:0000259" key="2">
    <source>
        <dbReference type="Pfam" id="PF00582"/>
    </source>
</evidence>
<protein>
    <submittedName>
        <fullName evidence="3">Nucleotide-binding universal stress protein, UspA family</fullName>
    </submittedName>
</protein>
<dbReference type="SUPFAM" id="SSF52402">
    <property type="entry name" value="Adenine nucleotide alpha hydrolases-like"/>
    <property type="match status" value="1"/>
</dbReference>
<dbReference type="Pfam" id="PF00582">
    <property type="entry name" value="Usp"/>
    <property type="match status" value="1"/>
</dbReference>
<name>A0A1G8VLW9_9EURY</name>
<dbReference type="AlphaFoldDB" id="A0A1G8VLW9"/>
<dbReference type="EMBL" id="FNFC01000007">
    <property type="protein sequence ID" value="SDJ67056.1"/>
    <property type="molecule type" value="Genomic_DNA"/>
</dbReference>
<dbReference type="PANTHER" id="PTHR46268">
    <property type="entry name" value="STRESS RESPONSE PROTEIN NHAX"/>
    <property type="match status" value="1"/>
</dbReference>
<comment type="similarity">
    <text evidence="1">Belongs to the universal stress protein A family.</text>
</comment>
<gene>
    <name evidence="3" type="ORF">SAMN05216226_10722</name>
</gene>
<organism evidence="3 4">
    <name type="scientific">Halovenus aranensis</name>
    <dbReference type="NCBI Taxonomy" id="890420"/>
    <lineage>
        <taxon>Archaea</taxon>
        <taxon>Methanobacteriati</taxon>
        <taxon>Methanobacteriota</taxon>
        <taxon>Stenosarchaea group</taxon>
        <taxon>Halobacteria</taxon>
        <taxon>Halobacteriales</taxon>
        <taxon>Haloarculaceae</taxon>
        <taxon>Halovenus</taxon>
    </lineage>
</organism>
<accession>A0A1G8VLW9</accession>
<dbReference type="PANTHER" id="PTHR46268:SF24">
    <property type="entry name" value="UNIVERSAL STRESS PROTEIN"/>
    <property type="match status" value="1"/>
</dbReference>